<accession>A0A2P6QPM7</accession>
<dbReference type="OMA" id="WMIMITE"/>
<dbReference type="Gene3D" id="1.20.1280.50">
    <property type="match status" value="1"/>
</dbReference>
<dbReference type="SUPFAM" id="SSF81383">
    <property type="entry name" value="F-box domain"/>
    <property type="match status" value="1"/>
</dbReference>
<dbReference type="STRING" id="74649.A0A2P6QPM7"/>
<feature type="domain" description="F-box" evidence="1">
    <location>
        <begin position="40"/>
        <end position="75"/>
    </location>
</feature>
<evidence type="ECO:0000313" key="3">
    <source>
        <dbReference type="Proteomes" id="UP000238479"/>
    </source>
</evidence>
<organism evidence="2 3">
    <name type="scientific">Rosa chinensis</name>
    <name type="common">China rose</name>
    <dbReference type="NCBI Taxonomy" id="74649"/>
    <lineage>
        <taxon>Eukaryota</taxon>
        <taxon>Viridiplantae</taxon>
        <taxon>Streptophyta</taxon>
        <taxon>Embryophyta</taxon>
        <taxon>Tracheophyta</taxon>
        <taxon>Spermatophyta</taxon>
        <taxon>Magnoliopsida</taxon>
        <taxon>eudicotyledons</taxon>
        <taxon>Gunneridae</taxon>
        <taxon>Pentapetalae</taxon>
        <taxon>rosids</taxon>
        <taxon>fabids</taxon>
        <taxon>Rosales</taxon>
        <taxon>Rosaceae</taxon>
        <taxon>Rosoideae</taxon>
        <taxon>Rosoideae incertae sedis</taxon>
        <taxon>Rosa</taxon>
    </lineage>
</organism>
<sequence>MEVINATLVVCGCLVFGAVEIKRLLRSKPGEKLPDDIMDIVPWKKLPDDVIEMIVPHLSVRDRIRLSSVCKPWSSAPMRTDIPSAQHQLPWLIFPQSCHSYLSFFDLCEGKVGKLDLPEPVQGGWFQGSSKGWMIMITEKDLDSTMFLVNPISGAQHQLPHLSTTPSFQSFVDTTTWKRYGASAFCYSVRIKMGPQ</sequence>
<dbReference type="InterPro" id="IPR005174">
    <property type="entry name" value="KIB1-4_b-propeller"/>
</dbReference>
<dbReference type="PROSITE" id="PS50181">
    <property type="entry name" value="FBOX"/>
    <property type="match status" value="1"/>
</dbReference>
<reference evidence="2 3" key="1">
    <citation type="journal article" date="2018" name="Nat. Genet.">
        <title>The Rosa genome provides new insights in the design of modern roses.</title>
        <authorList>
            <person name="Bendahmane M."/>
        </authorList>
    </citation>
    <scope>NUCLEOTIDE SEQUENCE [LARGE SCALE GENOMIC DNA]</scope>
    <source>
        <strain evidence="3">cv. Old Blush</strain>
    </source>
</reference>
<dbReference type="Proteomes" id="UP000238479">
    <property type="component" value="Chromosome 4"/>
</dbReference>
<protein>
    <submittedName>
        <fullName evidence="2">Putative F-box domain-containing protein</fullName>
    </submittedName>
</protein>
<evidence type="ECO:0000313" key="2">
    <source>
        <dbReference type="EMBL" id="PRQ36140.1"/>
    </source>
</evidence>
<evidence type="ECO:0000259" key="1">
    <source>
        <dbReference type="PROSITE" id="PS50181"/>
    </source>
</evidence>
<dbReference type="CDD" id="cd09917">
    <property type="entry name" value="F-box_SF"/>
    <property type="match status" value="1"/>
</dbReference>
<comment type="caution">
    <text evidence="2">The sequence shown here is derived from an EMBL/GenBank/DDBJ whole genome shotgun (WGS) entry which is preliminary data.</text>
</comment>
<dbReference type="InterPro" id="IPR036047">
    <property type="entry name" value="F-box-like_dom_sf"/>
</dbReference>
<gene>
    <name evidence="2" type="ORF">RchiOBHm_Chr4g0388141</name>
</gene>
<dbReference type="Gramene" id="PRQ36140">
    <property type="protein sequence ID" value="PRQ36140"/>
    <property type="gene ID" value="RchiOBHm_Chr4g0388141"/>
</dbReference>
<dbReference type="AlphaFoldDB" id="A0A2P6QPM7"/>
<keyword evidence="3" id="KW-1185">Reference proteome</keyword>
<dbReference type="InterPro" id="IPR001810">
    <property type="entry name" value="F-box_dom"/>
</dbReference>
<dbReference type="Pfam" id="PF00646">
    <property type="entry name" value="F-box"/>
    <property type="match status" value="1"/>
</dbReference>
<proteinExistence type="predicted"/>
<dbReference type="Pfam" id="PF03478">
    <property type="entry name" value="Beta-prop_KIB1-4"/>
    <property type="match status" value="1"/>
</dbReference>
<dbReference type="PANTHER" id="PTHR44586:SF25">
    <property type="entry name" value="(WILD MALAYSIAN BANANA) HYPOTHETICAL PROTEIN"/>
    <property type="match status" value="1"/>
</dbReference>
<dbReference type="PANTHER" id="PTHR44586">
    <property type="entry name" value="F-BOX DOMAIN CONTAINING PROTEIN, EXPRESSED"/>
    <property type="match status" value="1"/>
</dbReference>
<dbReference type="EMBL" id="PDCK01000042">
    <property type="protein sequence ID" value="PRQ36140.1"/>
    <property type="molecule type" value="Genomic_DNA"/>
</dbReference>
<name>A0A2P6QPM7_ROSCH</name>